<evidence type="ECO:0000313" key="2">
    <source>
        <dbReference type="Proteomes" id="UP001145114"/>
    </source>
</evidence>
<sequence>MRRGHQQTPYSLRSRINTPSRLSYASGFQPIEEGSREITAPSLGSPTVRQGIHDLDSDLMGPEHDQADSPLDRLSRHPYINPGSKRGRGGAMSLAAELGVEGSYDKTSSSDGRTNYDSDSLSDPELVAGRASGWWPTRGQLRRRVLRLIGSVSEKVSFCYLIVYFMLRESFYVLQKVLVLMLSRFIWRPMSRAGGALLFERRVLLLLCCVCAAGLAIFTSTTPTPTNVSDGAPRTHSLLGVKSWVRWWTRLDPSPFGSGTKLKPMTPEQREAFRELGSDAAFERIRQIEESLEELSRHISLHKLQSDEGRESLVQTLKELEREKDMLAHSSQQDAGRLAKLEQSITALRDESKAQRLEMEGMRRWWEASDQEIRKQGKGWSEVQRQVGMLLHDFDSFKRDIAKQQGITKDQVRVVESAVAGMKVELQNFARQSGHRGERVGNVADESQSIQMLVSQMIESRLSGLASAQPGDAAHLRDFIRESLVQFANDRLGKADYALQSAGARIIPALTTDTLKVQPRKLIGQLLSKVGLLPNYAKPPATILSPDTHLGQCWPMAGSEGQVAIRLAAPVKVAEFGLEHVAKSLAIDVRSAPRDIEVLGYLVPDSGEGSTDQAELDQRVGDLVQLALYTYEPSDTSPLQTFPLLPEAQEYMKKAMVQTIILRVNSNWGHPDHTCIYRFRVHAV</sequence>
<dbReference type="EMBL" id="JAMZIH010000596">
    <property type="protein sequence ID" value="KAJ1679106.1"/>
    <property type="molecule type" value="Genomic_DNA"/>
</dbReference>
<reference evidence="1" key="1">
    <citation type="submission" date="2022-06" db="EMBL/GenBank/DDBJ databases">
        <title>Phylogenomic reconstructions and comparative analyses of Kickxellomycotina fungi.</title>
        <authorList>
            <person name="Reynolds N.K."/>
            <person name="Stajich J.E."/>
            <person name="Barry K."/>
            <person name="Grigoriev I.V."/>
            <person name="Crous P."/>
            <person name="Smith M.E."/>
        </authorList>
    </citation>
    <scope>NUCLEOTIDE SEQUENCE</scope>
    <source>
        <strain evidence="1">RSA 2271</strain>
    </source>
</reference>
<protein>
    <submittedName>
        <fullName evidence="1">Uncharacterized protein</fullName>
    </submittedName>
</protein>
<name>A0ACC1HUU9_9FUNG</name>
<keyword evidence="2" id="KW-1185">Reference proteome</keyword>
<comment type="caution">
    <text evidence="1">The sequence shown here is derived from an EMBL/GenBank/DDBJ whole genome shotgun (WGS) entry which is preliminary data.</text>
</comment>
<gene>
    <name evidence="1" type="ORF">EV182_002712</name>
</gene>
<proteinExistence type="predicted"/>
<dbReference type="Proteomes" id="UP001145114">
    <property type="component" value="Unassembled WGS sequence"/>
</dbReference>
<organism evidence="1 2">
    <name type="scientific">Spiromyces aspiralis</name>
    <dbReference type="NCBI Taxonomy" id="68401"/>
    <lineage>
        <taxon>Eukaryota</taxon>
        <taxon>Fungi</taxon>
        <taxon>Fungi incertae sedis</taxon>
        <taxon>Zoopagomycota</taxon>
        <taxon>Kickxellomycotina</taxon>
        <taxon>Kickxellomycetes</taxon>
        <taxon>Kickxellales</taxon>
        <taxon>Kickxellaceae</taxon>
        <taxon>Spiromyces</taxon>
    </lineage>
</organism>
<accession>A0ACC1HUU9</accession>
<evidence type="ECO:0000313" key="1">
    <source>
        <dbReference type="EMBL" id="KAJ1679106.1"/>
    </source>
</evidence>